<sequence>MESISSFIIVIATVVVGIAVLSLFSAYAGVEFSQATILKEAQYYSEGLHVELGEGNPIPVVIEDYNYNGTLLITDFVVSPSLLNSASVVTPSMGEEVGNSYTEVTVYTTQGNIIYQGSIPIQDYKQGSVYFAKPDSIIWIMVNIQGNYYRIGYEVVK</sequence>
<reference evidence="2 3" key="1">
    <citation type="submission" date="2018-05" db="EMBL/GenBank/DDBJ databases">
        <title>Complete Genome Sequences of Extremely Thermoacidophilic, Metal-Mobilizing Type-Strain Members of the Archaeal Family Sulfolobaceae: Acidianus brierleyi DSM-1651T, Acidianus sulfidivorans DSM-18786T, Metallosphaera hakonensis DSM-7519T, and Metallosphaera prunae DSM-10039T.</title>
        <authorList>
            <person name="Counts J.A."/>
            <person name="Kelly R.M."/>
        </authorList>
    </citation>
    <scope>NUCLEOTIDE SEQUENCE [LARGE SCALE GENOMIC DNA]</scope>
    <source>
        <strain evidence="2 3">DSM 1651</strain>
    </source>
</reference>
<keyword evidence="1" id="KW-1133">Transmembrane helix</keyword>
<keyword evidence="1" id="KW-0472">Membrane</keyword>
<organism evidence="2 3">
    <name type="scientific">Acidianus brierleyi</name>
    <dbReference type="NCBI Taxonomy" id="41673"/>
    <lineage>
        <taxon>Archaea</taxon>
        <taxon>Thermoproteota</taxon>
        <taxon>Thermoprotei</taxon>
        <taxon>Sulfolobales</taxon>
        <taxon>Sulfolobaceae</taxon>
        <taxon>Acidianus</taxon>
    </lineage>
</organism>
<name>A0A2U9IFQ9_9CREN</name>
<evidence type="ECO:0000313" key="3">
    <source>
        <dbReference type="Proteomes" id="UP000248044"/>
    </source>
</evidence>
<feature type="transmembrane region" description="Helical" evidence="1">
    <location>
        <begin position="6"/>
        <end position="30"/>
    </location>
</feature>
<evidence type="ECO:0000313" key="2">
    <source>
        <dbReference type="EMBL" id="AWR94878.1"/>
    </source>
</evidence>
<proteinExistence type="predicted"/>
<accession>A0A2U9IFQ9</accession>
<keyword evidence="1" id="KW-0812">Transmembrane</keyword>
<gene>
    <name evidence="2" type="ORF">DFR85_09985</name>
</gene>
<dbReference type="RefSeq" id="WP_110270759.1">
    <property type="nucleotide sequence ID" value="NZ_CP029289.2"/>
</dbReference>
<dbReference type="Proteomes" id="UP000248044">
    <property type="component" value="Chromosome"/>
</dbReference>
<dbReference type="OrthoDB" id="41600at2157"/>
<evidence type="ECO:0000256" key="1">
    <source>
        <dbReference type="SAM" id="Phobius"/>
    </source>
</evidence>
<evidence type="ECO:0008006" key="4">
    <source>
        <dbReference type="Google" id="ProtNLM"/>
    </source>
</evidence>
<protein>
    <recommendedName>
        <fullName evidence="4">Archaeal Type IV pilin N-terminal domain-containing protein</fullName>
    </recommendedName>
</protein>
<keyword evidence="3" id="KW-1185">Reference proteome</keyword>
<dbReference type="AlphaFoldDB" id="A0A2U9IFQ9"/>
<dbReference type="GeneID" id="36832487"/>
<dbReference type="EMBL" id="CP029289">
    <property type="protein sequence ID" value="AWR94878.1"/>
    <property type="molecule type" value="Genomic_DNA"/>
</dbReference>
<dbReference type="KEGG" id="abri:DFR85_09985"/>